<name>A0A2T0KLD1_9ACTN</name>
<reference evidence="1 2" key="1">
    <citation type="submission" date="2018-03" db="EMBL/GenBank/DDBJ databases">
        <title>Genomic Encyclopedia of Archaeal and Bacterial Type Strains, Phase II (KMG-II): from individual species to whole genera.</title>
        <authorList>
            <person name="Goeker M."/>
        </authorList>
    </citation>
    <scope>NUCLEOTIDE SEQUENCE [LARGE SCALE GENOMIC DNA]</scope>
    <source>
        <strain evidence="1 2">DSM 43146</strain>
    </source>
</reference>
<sequence>MRLSREPDHARPDSGADAVITLSRGDARSVYAVQVKSSMTLTALAHGRYMGTDPLLVIGDRITRRSAEAFREANIQFVDAAGNAFVAFDGVFVDVRGRVDPVAHDRDNRSLVAGVQEPNLFSRSRAQVIMALLAWPELIGGQRREIAAVAGTSLGQTHDVLKHLTAAGYLSGSSKKPARFGELLDLWTAAYSTGLGPRLHLARFSGDPGRPMTTEQPAYLSGESADGVDIARPATLTVYLSSWDPKLAIVNRWSTNPDRVPNVFVRRKFWVSPRPSDEDVTAGPQNAPWPLIYADLMAAGDPRLTEVAKTWRARFARPDWS</sequence>
<dbReference type="Proteomes" id="UP000239415">
    <property type="component" value="Unassembled WGS sequence"/>
</dbReference>
<accession>A0A2T0KLD1</accession>
<dbReference type="AlphaFoldDB" id="A0A2T0KLD1"/>
<dbReference type="InterPro" id="IPR019238">
    <property type="entry name" value="AbiEi_2"/>
</dbReference>
<evidence type="ECO:0008006" key="3">
    <source>
        <dbReference type="Google" id="ProtNLM"/>
    </source>
</evidence>
<keyword evidence="2" id="KW-1185">Reference proteome</keyword>
<organism evidence="1 2">
    <name type="scientific">Actinoplanes italicus</name>
    <dbReference type="NCBI Taxonomy" id="113567"/>
    <lineage>
        <taxon>Bacteria</taxon>
        <taxon>Bacillati</taxon>
        <taxon>Actinomycetota</taxon>
        <taxon>Actinomycetes</taxon>
        <taxon>Micromonosporales</taxon>
        <taxon>Micromonosporaceae</taxon>
        <taxon>Actinoplanes</taxon>
    </lineage>
</organism>
<evidence type="ECO:0000313" key="2">
    <source>
        <dbReference type="Proteomes" id="UP000239415"/>
    </source>
</evidence>
<comment type="caution">
    <text evidence="1">The sequence shown here is derived from an EMBL/GenBank/DDBJ whole genome shotgun (WGS) entry which is preliminary data.</text>
</comment>
<dbReference type="Pfam" id="PF09952">
    <property type="entry name" value="AbiEi_2"/>
    <property type="match status" value="1"/>
</dbReference>
<proteinExistence type="predicted"/>
<evidence type="ECO:0000313" key="1">
    <source>
        <dbReference type="EMBL" id="PRX24436.1"/>
    </source>
</evidence>
<dbReference type="EMBL" id="PVMZ01000002">
    <property type="protein sequence ID" value="PRX24436.1"/>
    <property type="molecule type" value="Genomic_DNA"/>
</dbReference>
<gene>
    <name evidence="1" type="ORF">CLV67_102212</name>
</gene>
<protein>
    <recommendedName>
        <fullName evidence="3">Transcriptional regulator with AbiEi antitoxin domain of type IV toxin-antitoxin system</fullName>
    </recommendedName>
</protein>